<dbReference type="Proteomes" id="UP000037530">
    <property type="component" value="Unassembled WGS sequence"/>
</dbReference>
<evidence type="ECO:0000313" key="4">
    <source>
        <dbReference type="Proteomes" id="UP000037530"/>
    </source>
</evidence>
<gene>
    <name evidence="3" type="ORF">AKJ31_08900</name>
</gene>
<organism evidence="3 4">
    <name type="scientific">Vibrio hepatarius</name>
    <dbReference type="NCBI Taxonomy" id="171383"/>
    <lineage>
        <taxon>Bacteria</taxon>
        <taxon>Pseudomonadati</taxon>
        <taxon>Pseudomonadota</taxon>
        <taxon>Gammaproteobacteria</taxon>
        <taxon>Vibrionales</taxon>
        <taxon>Vibrionaceae</taxon>
        <taxon>Vibrio</taxon>
        <taxon>Vibrio oreintalis group</taxon>
    </lineage>
</organism>
<dbReference type="OrthoDB" id="9793816at2"/>
<dbReference type="InterPro" id="IPR036761">
    <property type="entry name" value="TTHA0802/YceI-like_sf"/>
</dbReference>
<keyword evidence="4" id="KW-1185">Reference proteome</keyword>
<comment type="caution">
    <text evidence="3">The sequence shown here is derived from an EMBL/GenBank/DDBJ whole genome shotgun (WGS) entry which is preliminary data.</text>
</comment>
<dbReference type="SUPFAM" id="SSF101874">
    <property type="entry name" value="YceI-like"/>
    <property type="match status" value="1"/>
</dbReference>
<dbReference type="EMBL" id="LHPI01000006">
    <property type="protein sequence ID" value="KOO08017.1"/>
    <property type="molecule type" value="Genomic_DNA"/>
</dbReference>
<feature type="signal peptide" evidence="1">
    <location>
        <begin position="1"/>
        <end position="21"/>
    </location>
</feature>
<sequence>MKILPPFLGLLLALGSTAALSNGNYQLDPNLSSVSFATTKKQYIVEPATLNLLSGVLSEKGEFQVIAELKSLSTGVPIRDTRLNELYFDAAKYPSVTVSGVIDWQALADGPVKTNISADVSMYGNTKKMDFPVIIVPTDNYLTVSSSAVVVVNAADFGIPTENLAKLAETVGGIEISTQVPLTLSLTFIK</sequence>
<accession>A0A0M0I1R8</accession>
<dbReference type="InterPro" id="IPR007372">
    <property type="entry name" value="Lipid/polyisoprenoid-bd_YceI"/>
</dbReference>
<dbReference type="Pfam" id="PF04264">
    <property type="entry name" value="YceI"/>
    <property type="match status" value="1"/>
</dbReference>
<evidence type="ECO:0000313" key="3">
    <source>
        <dbReference type="EMBL" id="KOO08017.1"/>
    </source>
</evidence>
<evidence type="ECO:0000256" key="1">
    <source>
        <dbReference type="SAM" id="SignalP"/>
    </source>
</evidence>
<protein>
    <recommendedName>
        <fullName evidence="2">Lipid/polyisoprenoid-binding YceI-like domain-containing protein</fullName>
    </recommendedName>
</protein>
<evidence type="ECO:0000259" key="2">
    <source>
        <dbReference type="SMART" id="SM00867"/>
    </source>
</evidence>
<dbReference type="STRING" id="171383.AKJ31_08900"/>
<keyword evidence="1" id="KW-0732">Signal</keyword>
<dbReference type="PATRIC" id="fig|171383.3.peg.1829"/>
<name>A0A0M0I1R8_9VIBR</name>
<feature type="domain" description="Lipid/polyisoprenoid-binding YceI-like" evidence="2">
    <location>
        <begin position="24"/>
        <end position="189"/>
    </location>
</feature>
<feature type="chain" id="PRO_5005600520" description="Lipid/polyisoprenoid-binding YceI-like domain-containing protein" evidence="1">
    <location>
        <begin position="22"/>
        <end position="190"/>
    </location>
</feature>
<reference evidence="4" key="1">
    <citation type="submission" date="2015-08" db="EMBL/GenBank/DDBJ databases">
        <title>Vibrio galatheae sp. nov., a novel member of the Vibrionaceae family isolated from the Solomon Islands.</title>
        <authorList>
            <person name="Giubergia S."/>
            <person name="Machado H."/>
            <person name="Mateiu R.V."/>
            <person name="Gram L."/>
        </authorList>
    </citation>
    <scope>NUCLEOTIDE SEQUENCE [LARGE SCALE GENOMIC DNA]</scope>
    <source>
        <strain evidence="4">DSM 19134</strain>
    </source>
</reference>
<dbReference type="Gene3D" id="2.40.128.110">
    <property type="entry name" value="Lipid/polyisoprenoid-binding, YceI-like"/>
    <property type="match status" value="1"/>
</dbReference>
<dbReference type="RefSeq" id="WP_053408751.1">
    <property type="nucleotide sequence ID" value="NZ_DAIPHI010000065.1"/>
</dbReference>
<dbReference type="SMART" id="SM00867">
    <property type="entry name" value="YceI"/>
    <property type="match status" value="1"/>
</dbReference>
<dbReference type="AlphaFoldDB" id="A0A0M0I1R8"/>
<proteinExistence type="predicted"/>